<organism evidence="1 2">
    <name type="scientific">Bdellovibrio bacteriovorus</name>
    <dbReference type="NCBI Taxonomy" id="959"/>
    <lineage>
        <taxon>Bacteria</taxon>
        <taxon>Pseudomonadati</taxon>
        <taxon>Bdellovibrionota</taxon>
        <taxon>Bdellovibrionia</taxon>
        <taxon>Bdellovibrionales</taxon>
        <taxon>Pseudobdellovibrionaceae</taxon>
        <taxon>Bdellovibrio</taxon>
    </lineage>
</organism>
<dbReference type="SUPFAM" id="SSF81901">
    <property type="entry name" value="HCP-like"/>
    <property type="match status" value="1"/>
</dbReference>
<evidence type="ECO:0000313" key="1">
    <source>
        <dbReference type="EMBL" id="KYG61738.1"/>
    </source>
</evidence>
<dbReference type="OrthoDB" id="5292635at2"/>
<gene>
    <name evidence="1" type="ORF">AZI86_18610</name>
</gene>
<dbReference type="InterPro" id="IPR011990">
    <property type="entry name" value="TPR-like_helical_dom_sf"/>
</dbReference>
<accession>A0A150WF30</accession>
<name>A0A150WF30_BDEBC</name>
<keyword evidence="2" id="KW-1185">Reference proteome</keyword>
<comment type="caution">
    <text evidence="1">The sequence shown here is derived from an EMBL/GenBank/DDBJ whole genome shotgun (WGS) entry which is preliminary data.</text>
</comment>
<protein>
    <recommendedName>
        <fullName evidence="3">Tetratricopeptide repeat protein</fullName>
    </recommendedName>
</protein>
<dbReference type="Proteomes" id="UP000075320">
    <property type="component" value="Unassembled WGS sequence"/>
</dbReference>
<dbReference type="AlphaFoldDB" id="A0A150WF30"/>
<proteinExistence type="predicted"/>
<dbReference type="Gene3D" id="1.25.40.10">
    <property type="entry name" value="Tetratricopeptide repeat domain"/>
    <property type="match status" value="1"/>
</dbReference>
<reference evidence="1 2" key="1">
    <citation type="submission" date="2016-03" db="EMBL/GenBank/DDBJ databases">
        <authorList>
            <person name="Ploux O."/>
        </authorList>
    </citation>
    <scope>NUCLEOTIDE SEQUENCE [LARGE SCALE GENOMIC DNA]</scope>
    <source>
        <strain evidence="1 2">R0</strain>
    </source>
</reference>
<sequence>MIADSLWIRAIQDFDYCEQEVAKRVCKNNSWLYRMLDAVTDLSPGFRMPYAVGGLALTIIISDIDGATKFLEKGVRAYPTDWPILYRAAYHHLYETKDKSRAAELLIKAGNNGAPPWVYSLAGRLYSDAGYLDLAEKLLQQMVDQKLEDQFVNRLRDKINAIKAEQSNKASQ</sequence>
<evidence type="ECO:0000313" key="2">
    <source>
        <dbReference type="Proteomes" id="UP000075320"/>
    </source>
</evidence>
<evidence type="ECO:0008006" key="3">
    <source>
        <dbReference type="Google" id="ProtNLM"/>
    </source>
</evidence>
<dbReference type="EMBL" id="LUKE01000006">
    <property type="protein sequence ID" value="KYG61738.1"/>
    <property type="molecule type" value="Genomic_DNA"/>
</dbReference>